<name>F5YDI9_LEAAZ</name>
<comment type="similarity">
    <text evidence="2 6">Belongs to the FliD family.</text>
</comment>
<evidence type="ECO:0000313" key="10">
    <source>
        <dbReference type="Proteomes" id="UP000009222"/>
    </source>
</evidence>
<evidence type="ECO:0000256" key="2">
    <source>
        <dbReference type="ARBA" id="ARBA00009764"/>
    </source>
</evidence>
<protein>
    <recommendedName>
        <fullName evidence="6">Flagellar hook-associated protein 2</fullName>
        <shortName evidence="6">HAP2</shortName>
    </recommendedName>
    <alternativeName>
        <fullName evidence="6">Flagellar cap protein</fullName>
    </alternativeName>
</protein>
<evidence type="ECO:0000256" key="5">
    <source>
        <dbReference type="ARBA" id="ARBA00023143"/>
    </source>
</evidence>
<evidence type="ECO:0000256" key="3">
    <source>
        <dbReference type="ARBA" id="ARBA00011255"/>
    </source>
</evidence>
<dbReference type="STRING" id="545695.TREAZ_0337"/>
<dbReference type="RefSeq" id="WP_015711603.1">
    <property type="nucleotide sequence ID" value="NC_015577.1"/>
</dbReference>
<dbReference type="InParanoid" id="F5YDI9"/>
<feature type="domain" description="Flagellar hook-associated protein 2 C-terminal" evidence="8">
    <location>
        <begin position="382"/>
        <end position="641"/>
    </location>
</feature>
<dbReference type="Proteomes" id="UP000009222">
    <property type="component" value="Chromosome"/>
</dbReference>
<feature type="domain" description="Flagellar hook-associated protein 2 N-terminal" evidence="7">
    <location>
        <begin position="11"/>
        <end position="108"/>
    </location>
</feature>
<proteinExistence type="inferred from homology"/>
<keyword evidence="9" id="KW-0282">Flagellum</keyword>
<dbReference type="GO" id="GO:0007155">
    <property type="term" value="P:cell adhesion"/>
    <property type="evidence" value="ECO:0007669"/>
    <property type="project" value="InterPro"/>
</dbReference>
<dbReference type="InterPro" id="IPR040026">
    <property type="entry name" value="FliD"/>
</dbReference>
<evidence type="ECO:0000313" key="9">
    <source>
        <dbReference type="EMBL" id="AEF83190.1"/>
    </source>
</evidence>
<comment type="function">
    <text evidence="6">Required for morphogenesis and for the elongation of the flagellar filament by facilitating polymerization of the flagellin monomers at the tip of growing filament. Forms a capping structure, which prevents flagellin subunits (transported through the central channel of the flagellum) from leaking out without polymerization at the distal end.</text>
</comment>
<dbReference type="HOGENOM" id="CLU_028399_0_0_12"/>
<dbReference type="EMBL" id="CP001841">
    <property type="protein sequence ID" value="AEF83190.1"/>
    <property type="molecule type" value="Genomic_DNA"/>
</dbReference>
<reference evidence="10" key="1">
    <citation type="submission" date="2009-12" db="EMBL/GenBank/DDBJ databases">
        <title>Complete sequence of Treponema azotonutricium strain ZAS-9.</title>
        <authorList>
            <person name="Tetu S.G."/>
            <person name="Matson E."/>
            <person name="Ren Q."/>
            <person name="Seshadri R."/>
            <person name="Elbourne L."/>
            <person name="Hassan K.A."/>
            <person name="Durkin A."/>
            <person name="Radune D."/>
            <person name="Mohamoud Y."/>
            <person name="Shay R."/>
            <person name="Jin S."/>
            <person name="Zhang X."/>
            <person name="Lucey K."/>
            <person name="Ballor N.R."/>
            <person name="Ottesen E."/>
            <person name="Rosenthal R."/>
            <person name="Allen A."/>
            <person name="Leadbetter J.R."/>
            <person name="Paulsen I.T."/>
        </authorList>
    </citation>
    <scope>NUCLEOTIDE SEQUENCE [LARGE SCALE GENOMIC DNA]</scope>
    <source>
        <strain evidence="10">ATCC BAA-888 / DSM 13862 / ZAS-9</strain>
    </source>
</reference>
<dbReference type="Pfam" id="PF02465">
    <property type="entry name" value="FliD_N"/>
    <property type="match status" value="1"/>
</dbReference>
<dbReference type="KEGG" id="taz:TREAZ_0337"/>
<dbReference type="PANTHER" id="PTHR30288:SF0">
    <property type="entry name" value="FLAGELLAR HOOK-ASSOCIATED PROTEIN 2"/>
    <property type="match status" value="1"/>
</dbReference>
<evidence type="ECO:0000256" key="4">
    <source>
        <dbReference type="ARBA" id="ARBA00023054"/>
    </source>
</evidence>
<dbReference type="PANTHER" id="PTHR30288">
    <property type="entry name" value="FLAGELLAR CAP/ASSEMBLY PROTEIN FLID"/>
    <property type="match status" value="1"/>
</dbReference>
<dbReference type="OrthoDB" id="349896at2"/>
<keyword evidence="4" id="KW-0175">Coiled coil</keyword>
<dbReference type="Pfam" id="PF07195">
    <property type="entry name" value="FliD_C"/>
    <property type="match status" value="1"/>
</dbReference>
<comment type="subcellular location">
    <subcellularLocation>
        <location evidence="1">Bacterial flagellum</location>
    </subcellularLocation>
    <subcellularLocation>
        <location evidence="6">Periplasm</location>
    </subcellularLocation>
    <subcellularLocation>
        <location evidence="6">Periplasmic flagellum</location>
    </subcellularLocation>
</comment>
<keyword evidence="6" id="KW-0574">Periplasm</keyword>
<dbReference type="GO" id="GO:0071973">
    <property type="term" value="P:bacterial-type flagellum-dependent cell motility"/>
    <property type="evidence" value="ECO:0007669"/>
    <property type="project" value="TreeGrafter"/>
</dbReference>
<dbReference type="InterPro" id="IPR010809">
    <property type="entry name" value="FliD_C"/>
</dbReference>
<dbReference type="AlphaFoldDB" id="F5YDI9"/>
<keyword evidence="9" id="KW-0969">Cilium</keyword>
<organism evidence="9 10">
    <name type="scientific">Leadbettera azotonutricia (strain ATCC BAA-888 / DSM 13862 / ZAS-9)</name>
    <name type="common">Treponema azotonutricium</name>
    <dbReference type="NCBI Taxonomy" id="545695"/>
    <lineage>
        <taxon>Bacteria</taxon>
        <taxon>Pseudomonadati</taxon>
        <taxon>Spirochaetota</taxon>
        <taxon>Spirochaetia</taxon>
        <taxon>Spirochaetales</taxon>
        <taxon>Breznakiellaceae</taxon>
        <taxon>Leadbettera</taxon>
    </lineage>
</organism>
<keyword evidence="5 6" id="KW-0975">Bacterial flagellum</keyword>
<gene>
    <name evidence="9" type="ordered locus">TREAZ_0337</name>
</gene>
<evidence type="ECO:0000256" key="1">
    <source>
        <dbReference type="ARBA" id="ARBA00004365"/>
    </source>
</evidence>
<keyword evidence="10" id="KW-1185">Reference proteome</keyword>
<evidence type="ECO:0000259" key="8">
    <source>
        <dbReference type="Pfam" id="PF07195"/>
    </source>
</evidence>
<dbReference type="GO" id="GO:0055040">
    <property type="term" value="C:periplasmic flagellum"/>
    <property type="evidence" value="ECO:0007669"/>
    <property type="project" value="UniProtKB-SubCell"/>
</dbReference>
<evidence type="ECO:0000256" key="6">
    <source>
        <dbReference type="RuleBase" id="RU362066"/>
    </source>
</evidence>
<dbReference type="eggNOG" id="COG1345">
    <property type="taxonomic scope" value="Bacteria"/>
</dbReference>
<dbReference type="InterPro" id="IPR003481">
    <property type="entry name" value="FliD_N"/>
</dbReference>
<sequence length="659" mass="72638">MSDVYIPGVKSRFNTEKIIEDLMKVERIPKDRAEKNVDRLTTEKGYWTDVGRRMSALRDSARSLYSFQNPFNDRIVNSSDEWAITGTATREAVEQERFFTVKQIAQADRFLSTPLDDKFKVESGTYTFTVGKDEISFNFRGGSLKEFTEALNRRGQNKIQASIISVTSGSKSLLIESKVTGEENRLGFKDAAERLGEQTGMAQKSYDTRRSIMGEPMMVKAGEQASIAVSPALAPSSSLVLRLETSTALKASEPWNPPKPPPGPSIPAAGAVSYGGIVVENDASKVELPSWTPPQPPRRVDDMSVISLGFSDGTTKELPALADSASFSGRQYRLDEISGGKTIVSIDIANRNTHRDVSLRNIEVFDPSSVGGVRPLNAISQAQDAIIAMEGIEIKRSSNNIDDLLPGVTLTVRAATEKPVKLNVEPDREGVKDAIIGLVGNYNRLMAEINILTRTDDKVIEELSYLTKEEQDDYRKRLGAFQADSTLTQFRSTLQRVASVAYPTSLERDLALLTQIGVGTDIRRGGASAGYDPSRLRGYLEIDEKALDAAIATKFAGIKELFGYDTNGDLLADTGVAYSLETMTKPYVETGGFIALKTGTVDNRIDQEKRRIDTMDRQLANKEADLKVQYGQMESAYSRMEQMSGTLDRFSQQNSNNNR</sequence>
<dbReference type="GO" id="GO:0009421">
    <property type="term" value="C:bacterial-type flagellum filament cap"/>
    <property type="evidence" value="ECO:0007669"/>
    <property type="project" value="InterPro"/>
</dbReference>
<dbReference type="GO" id="GO:0009424">
    <property type="term" value="C:bacterial-type flagellum hook"/>
    <property type="evidence" value="ECO:0007669"/>
    <property type="project" value="UniProtKB-UniRule"/>
</dbReference>
<evidence type="ECO:0000259" key="7">
    <source>
        <dbReference type="Pfam" id="PF02465"/>
    </source>
</evidence>
<accession>F5YDI9</accession>
<keyword evidence="9" id="KW-0966">Cell projection</keyword>
<dbReference type="NCBIfam" id="NF005188">
    <property type="entry name" value="PRK06664.1"/>
    <property type="match status" value="1"/>
</dbReference>
<comment type="subunit">
    <text evidence="3 6">Homopentamer.</text>
</comment>
<reference evidence="9 10" key="2">
    <citation type="journal article" date="2011" name="ISME J.">
        <title>RNA-seq reveals cooperative metabolic interactions between two termite-gut spirochete species in co-culture.</title>
        <authorList>
            <person name="Rosenthal A.Z."/>
            <person name="Matson E.G."/>
            <person name="Eldar A."/>
            <person name="Leadbetter J.R."/>
        </authorList>
    </citation>
    <scope>NUCLEOTIDE SEQUENCE [LARGE SCALE GENOMIC DNA]</scope>
    <source>
        <strain evidence="10">ATCC BAA-888 / DSM 13862 / ZAS-9</strain>
    </source>
</reference>